<dbReference type="Gene3D" id="3.30.70.1230">
    <property type="entry name" value="Nucleotide cyclase"/>
    <property type="match status" value="1"/>
</dbReference>
<dbReference type="STRING" id="2903.R1G1N2"/>
<accession>A0A0D3KVG9</accession>
<dbReference type="EnsemblProtists" id="EOD39754">
    <property type="protein sequence ID" value="EOD39754"/>
    <property type="gene ID" value="EMIHUDRAFT_125618"/>
</dbReference>
<dbReference type="SUPFAM" id="SSF55073">
    <property type="entry name" value="Nucleotide cyclase"/>
    <property type="match status" value="1"/>
</dbReference>
<protein>
    <recommendedName>
        <fullName evidence="4">Guanylate cyclase domain-containing protein</fullName>
    </recommendedName>
</protein>
<dbReference type="PANTHER" id="PTHR47455:SF1">
    <property type="entry name" value="GUANYLATE CYCLASE DOMAIN-CONTAINING PROTEIN"/>
    <property type="match status" value="1"/>
</dbReference>
<feature type="region of interest" description="Disordered" evidence="1">
    <location>
        <begin position="126"/>
        <end position="148"/>
    </location>
</feature>
<dbReference type="InterPro" id="IPR029787">
    <property type="entry name" value="Nucleotide_cyclase"/>
</dbReference>
<dbReference type="AlphaFoldDB" id="A0A0D3KVG9"/>
<organism evidence="2 3">
    <name type="scientific">Emiliania huxleyi (strain CCMP1516)</name>
    <dbReference type="NCBI Taxonomy" id="280463"/>
    <lineage>
        <taxon>Eukaryota</taxon>
        <taxon>Haptista</taxon>
        <taxon>Haptophyta</taxon>
        <taxon>Prymnesiophyceae</taxon>
        <taxon>Isochrysidales</taxon>
        <taxon>Noelaerhabdaceae</taxon>
        <taxon>Emiliania</taxon>
    </lineage>
</organism>
<evidence type="ECO:0008006" key="4">
    <source>
        <dbReference type="Google" id="ProtNLM"/>
    </source>
</evidence>
<name>A0A0D3KVG9_EMIH1</name>
<feature type="compositionally biased region" description="Low complexity" evidence="1">
    <location>
        <begin position="138"/>
        <end position="148"/>
    </location>
</feature>
<proteinExistence type="predicted"/>
<reference evidence="2" key="2">
    <citation type="submission" date="2024-10" db="UniProtKB">
        <authorList>
            <consortium name="EnsemblProtists"/>
        </authorList>
    </citation>
    <scope>IDENTIFICATION</scope>
</reference>
<dbReference type="KEGG" id="ehx:EMIHUDRAFT_125618"/>
<dbReference type="PaxDb" id="2903-EOD39754"/>
<dbReference type="GeneID" id="17285026"/>
<dbReference type="RefSeq" id="XP_005792183.1">
    <property type="nucleotide sequence ID" value="XM_005792126.1"/>
</dbReference>
<dbReference type="PANTHER" id="PTHR47455">
    <property type="entry name" value="ADENYLYL CYCLASE BETA"/>
    <property type="match status" value="1"/>
</dbReference>
<evidence type="ECO:0000256" key="1">
    <source>
        <dbReference type="SAM" id="MobiDB-lite"/>
    </source>
</evidence>
<dbReference type="Proteomes" id="UP000013827">
    <property type="component" value="Unassembled WGS sequence"/>
</dbReference>
<evidence type="ECO:0000313" key="3">
    <source>
        <dbReference type="Proteomes" id="UP000013827"/>
    </source>
</evidence>
<evidence type="ECO:0000313" key="2">
    <source>
        <dbReference type="EnsemblProtists" id="EOD39754"/>
    </source>
</evidence>
<keyword evidence="3" id="KW-1185">Reference proteome</keyword>
<dbReference type="HOGENOM" id="CLU_131218_0_0_1"/>
<sequence>MSSSSLETRALERLVPRCLVRRLQHPSRHAASLRSPSVEVYEGALAFIDISGFSRLSELLSERHGAQGAELLQTYINRYFRSLIEAALASPPTALQWVIVVAHGGDILKFAGDAFIASWRADSAASAPGQAAGGGATCGSSRGSRAGRGSCAQTFFDGDALAAALRPGSQASGDASEPEPS</sequence>
<reference evidence="3" key="1">
    <citation type="journal article" date="2013" name="Nature">
        <title>Pan genome of the phytoplankton Emiliania underpins its global distribution.</title>
        <authorList>
            <person name="Read B.A."/>
            <person name="Kegel J."/>
            <person name="Klute M.J."/>
            <person name="Kuo A."/>
            <person name="Lefebvre S.C."/>
            <person name="Maumus F."/>
            <person name="Mayer C."/>
            <person name="Miller J."/>
            <person name="Monier A."/>
            <person name="Salamov A."/>
            <person name="Young J."/>
            <person name="Aguilar M."/>
            <person name="Claverie J.M."/>
            <person name="Frickenhaus S."/>
            <person name="Gonzalez K."/>
            <person name="Herman E.K."/>
            <person name="Lin Y.C."/>
            <person name="Napier J."/>
            <person name="Ogata H."/>
            <person name="Sarno A.F."/>
            <person name="Shmutz J."/>
            <person name="Schroeder D."/>
            <person name="de Vargas C."/>
            <person name="Verret F."/>
            <person name="von Dassow P."/>
            <person name="Valentin K."/>
            <person name="Van de Peer Y."/>
            <person name="Wheeler G."/>
            <person name="Dacks J.B."/>
            <person name="Delwiche C.F."/>
            <person name="Dyhrman S.T."/>
            <person name="Glockner G."/>
            <person name="John U."/>
            <person name="Richards T."/>
            <person name="Worden A.Z."/>
            <person name="Zhang X."/>
            <person name="Grigoriev I.V."/>
            <person name="Allen A.E."/>
            <person name="Bidle K."/>
            <person name="Borodovsky M."/>
            <person name="Bowler C."/>
            <person name="Brownlee C."/>
            <person name="Cock J.M."/>
            <person name="Elias M."/>
            <person name="Gladyshev V.N."/>
            <person name="Groth M."/>
            <person name="Guda C."/>
            <person name="Hadaegh A."/>
            <person name="Iglesias-Rodriguez M.D."/>
            <person name="Jenkins J."/>
            <person name="Jones B.M."/>
            <person name="Lawson T."/>
            <person name="Leese F."/>
            <person name="Lindquist E."/>
            <person name="Lobanov A."/>
            <person name="Lomsadze A."/>
            <person name="Malik S.B."/>
            <person name="Marsh M.E."/>
            <person name="Mackinder L."/>
            <person name="Mock T."/>
            <person name="Mueller-Roeber B."/>
            <person name="Pagarete A."/>
            <person name="Parker M."/>
            <person name="Probert I."/>
            <person name="Quesneville H."/>
            <person name="Raines C."/>
            <person name="Rensing S.A."/>
            <person name="Riano-Pachon D.M."/>
            <person name="Richier S."/>
            <person name="Rokitta S."/>
            <person name="Shiraiwa Y."/>
            <person name="Soanes D.M."/>
            <person name="van der Giezen M."/>
            <person name="Wahlund T.M."/>
            <person name="Williams B."/>
            <person name="Wilson W."/>
            <person name="Wolfe G."/>
            <person name="Wurch L.L."/>
        </authorList>
    </citation>
    <scope>NUCLEOTIDE SEQUENCE</scope>
</reference>